<comment type="similarity">
    <text evidence="1">Belongs to the TRAFAC class translation factor GTPase superfamily. Classic translation factor GTPase family. EF-Tu/EF-1A subfamily.</text>
</comment>
<gene>
    <name evidence="7" type="ORF">MDA_GLEAN10018904</name>
</gene>
<evidence type="ECO:0000313" key="7">
    <source>
        <dbReference type="EMBL" id="ELK31904.1"/>
    </source>
</evidence>
<evidence type="ECO:0000256" key="5">
    <source>
        <dbReference type="ARBA" id="ARBA00023134"/>
    </source>
</evidence>
<evidence type="ECO:0000256" key="2">
    <source>
        <dbReference type="ARBA" id="ARBA00022741"/>
    </source>
</evidence>
<keyword evidence="3 7" id="KW-0251">Elongation factor</keyword>
<dbReference type="SUPFAM" id="SSF50465">
    <property type="entry name" value="EF-Tu/eEF-1alpha/eIF2-gamma C-terminal domain"/>
    <property type="match status" value="1"/>
</dbReference>
<name>L5LZN5_MYODS</name>
<proteinExistence type="inferred from homology"/>
<keyword evidence="4" id="KW-0648">Protein biosynthesis</keyword>
<dbReference type="CDD" id="cd03705">
    <property type="entry name" value="EF1_alpha_III"/>
    <property type="match status" value="1"/>
</dbReference>
<dbReference type="SUPFAM" id="SSF50447">
    <property type="entry name" value="Translation proteins"/>
    <property type="match status" value="1"/>
</dbReference>
<dbReference type="EMBL" id="KB105943">
    <property type="protein sequence ID" value="ELK31904.1"/>
    <property type="molecule type" value="Genomic_DNA"/>
</dbReference>
<accession>L5LZN5</accession>
<evidence type="ECO:0000256" key="3">
    <source>
        <dbReference type="ARBA" id="ARBA00022768"/>
    </source>
</evidence>
<organism evidence="7 8">
    <name type="scientific">Myotis davidii</name>
    <name type="common">David's myotis</name>
    <dbReference type="NCBI Taxonomy" id="225400"/>
    <lineage>
        <taxon>Eukaryota</taxon>
        <taxon>Metazoa</taxon>
        <taxon>Chordata</taxon>
        <taxon>Craniata</taxon>
        <taxon>Vertebrata</taxon>
        <taxon>Euteleostomi</taxon>
        <taxon>Mammalia</taxon>
        <taxon>Eutheria</taxon>
        <taxon>Laurasiatheria</taxon>
        <taxon>Chiroptera</taxon>
        <taxon>Yangochiroptera</taxon>
        <taxon>Vespertilionidae</taxon>
        <taxon>Myotis</taxon>
    </lineage>
</organism>
<evidence type="ECO:0000256" key="1">
    <source>
        <dbReference type="ARBA" id="ARBA00007249"/>
    </source>
</evidence>
<dbReference type="GO" id="GO:0005525">
    <property type="term" value="F:GTP binding"/>
    <property type="evidence" value="ECO:0007669"/>
    <property type="project" value="UniProtKB-KW"/>
</dbReference>
<sequence>MVVTFAPVNVTTEGKPVEMHHEALSEALPGDSVAFNVKNVSDKDVRCGHVAGDSKNDPPMEAAGFTADSGQISAGYAPVPDGRTAHTACIFAELKEKIDRRSGKKLEDGPKFLKSSDAAIVDMIPGKPMCVESFSDCPPLGRLLFVT</sequence>
<dbReference type="InterPro" id="IPR054696">
    <property type="entry name" value="GTP-eEF1A_C"/>
</dbReference>
<keyword evidence="5" id="KW-0342">GTP-binding</keyword>
<keyword evidence="8" id="KW-1185">Reference proteome</keyword>
<reference evidence="8" key="1">
    <citation type="journal article" date="2013" name="Science">
        <title>Comparative analysis of bat genomes provides insight into the evolution of flight and immunity.</title>
        <authorList>
            <person name="Zhang G."/>
            <person name="Cowled C."/>
            <person name="Shi Z."/>
            <person name="Huang Z."/>
            <person name="Bishop-Lilly K.A."/>
            <person name="Fang X."/>
            <person name="Wynne J.W."/>
            <person name="Xiong Z."/>
            <person name="Baker M.L."/>
            <person name="Zhao W."/>
            <person name="Tachedjian M."/>
            <person name="Zhu Y."/>
            <person name="Zhou P."/>
            <person name="Jiang X."/>
            <person name="Ng J."/>
            <person name="Yang L."/>
            <person name="Wu L."/>
            <person name="Xiao J."/>
            <person name="Feng Y."/>
            <person name="Chen Y."/>
            <person name="Sun X."/>
            <person name="Zhang Y."/>
            <person name="Marsh G.A."/>
            <person name="Crameri G."/>
            <person name="Broder C.C."/>
            <person name="Frey K.G."/>
            <person name="Wang L.F."/>
            <person name="Wang J."/>
        </authorList>
    </citation>
    <scope>NUCLEOTIDE SEQUENCE [LARGE SCALE GENOMIC DNA]</scope>
</reference>
<evidence type="ECO:0000313" key="8">
    <source>
        <dbReference type="Proteomes" id="UP000010556"/>
    </source>
</evidence>
<dbReference type="PANTHER" id="PTHR44830:SF1">
    <property type="entry name" value="TR-TYPE G DOMAIN-CONTAINING PROTEIN"/>
    <property type="match status" value="1"/>
</dbReference>
<dbReference type="Pfam" id="PF22594">
    <property type="entry name" value="GTP-eEF1A_C"/>
    <property type="match status" value="1"/>
</dbReference>
<dbReference type="Proteomes" id="UP000010556">
    <property type="component" value="Unassembled WGS sequence"/>
</dbReference>
<dbReference type="PANTHER" id="PTHR44830">
    <property type="entry name" value="ELONGATION FACTOR 1 ALPHA"/>
    <property type="match status" value="1"/>
</dbReference>
<dbReference type="AlphaFoldDB" id="L5LZN5"/>
<dbReference type="InterPro" id="IPR009000">
    <property type="entry name" value="Transl_B-barrel_sf"/>
</dbReference>
<dbReference type="FunFam" id="2.40.30.10:FF:000005">
    <property type="entry name" value="Elongation factor 1-alpha"/>
    <property type="match status" value="1"/>
</dbReference>
<dbReference type="GO" id="GO:0003746">
    <property type="term" value="F:translation elongation factor activity"/>
    <property type="evidence" value="ECO:0007669"/>
    <property type="project" value="UniProtKB-KW"/>
</dbReference>
<dbReference type="Gene3D" id="2.40.30.10">
    <property type="entry name" value="Translation factors"/>
    <property type="match status" value="2"/>
</dbReference>
<feature type="domain" description="GTP-eEF1A C-terminal" evidence="6">
    <location>
        <begin position="68"/>
        <end position="145"/>
    </location>
</feature>
<evidence type="ECO:0000256" key="4">
    <source>
        <dbReference type="ARBA" id="ARBA00022917"/>
    </source>
</evidence>
<keyword evidence="2" id="KW-0547">Nucleotide-binding</keyword>
<protein>
    <submittedName>
        <fullName evidence="7">Elongation factor 1-alpha 1</fullName>
    </submittedName>
</protein>
<dbReference type="InterPro" id="IPR009001">
    <property type="entry name" value="Transl_elong_EF1A/Init_IF2_C"/>
</dbReference>
<evidence type="ECO:0000259" key="6">
    <source>
        <dbReference type="Pfam" id="PF22594"/>
    </source>
</evidence>